<dbReference type="RefSeq" id="WP_170201890.1">
    <property type="nucleotide sequence ID" value="NZ_BOQM01000023.1"/>
</dbReference>
<reference evidence="1 2" key="1">
    <citation type="submission" date="2019-06" db="EMBL/GenBank/DDBJ databases">
        <title>Sequencing the genomes of 1000 actinobacteria strains.</title>
        <authorList>
            <person name="Klenk H.-P."/>
        </authorList>
    </citation>
    <scope>NUCLEOTIDE SEQUENCE [LARGE SCALE GENOMIC DNA]</scope>
    <source>
        <strain evidence="1 2">DSM 44819</strain>
    </source>
</reference>
<gene>
    <name evidence="1" type="ORF">FB564_0222</name>
</gene>
<organism evidence="1 2">
    <name type="scientific">Salinispora arenicola</name>
    <dbReference type="NCBI Taxonomy" id="168697"/>
    <lineage>
        <taxon>Bacteria</taxon>
        <taxon>Bacillati</taxon>
        <taxon>Actinomycetota</taxon>
        <taxon>Actinomycetes</taxon>
        <taxon>Micromonosporales</taxon>
        <taxon>Micromonosporaceae</taxon>
        <taxon>Salinispora</taxon>
    </lineage>
</organism>
<name>A0A542XH80_SALAC</name>
<dbReference type="Proteomes" id="UP000315983">
    <property type="component" value="Unassembled WGS sequence"/>
</dbReference>
<proteinExistence type="predicted"/>
<evidence type="ECO:0000313" key="1">
    <source>
        <dbReference type="EMBL" id="TQL35194.1"/>
    </source>
</evidence>
<comment type="caution">
    <text evidence="1">The sequence shown here is derived from an EMBL/GenBank/DDBJ whole genome shotgun (WGS) entry which is preliminary data.</text>
</comment>
<sequence>MLRLFRRRRRPARLDATGPATVYAARAGAYRPLCDQPTMISDARLLLTRQRACQR</sequence>
<accession>A0A542XH80</accession>
<evidence type="ECO:0000313" key="2">
    <source>
        <dbReference type="Proteomes" id="UP000315983"/>
    </source>
</evidence>
<dbReference type="GeneID" id="93774203"/>
<protein>
    <submittedName>
        <fullName evidence="1">Uncharacterized protein</fullName>
    </submittedName>
</protein>
<dbReference type="AlphaFoldDB" id="A0A542XH80"/>
<dbReference type="EMBL" id="VFOL01000001">
    <property type="protein sequence ID" value="TQL35194.1"/>
    <property type="molecule type" value="Genomic_DNA"/>
</dbReference>